<sequence>MALNVFAALSMYFAKRKKENARPVFVVVVAALSRKAKENSKIIACENKIKAQCKTSPSFKRHNKQTSSLILQRGICFRISPMGFKLIQIPMHTKMTGAGAKAQKPLEASKRKSFQSQLRCTDFLLHLIPSVIHFIFSTNVLKC</sequence>
<accession>A0A8X6WCS1</accession>
<keyword evidence="2" id="KW-1185">Reference proteome</keyword>
<name>A0A8X6WCS1_TRICX</name>
<comment type="caution">
    <text evidence="1">The sequence shown here is derived from an EMBL/GenBank/DDBJ whole genome shotgun (WGS) entry which is preliminary data.</text>
</comment>
<evidence type="ECO:0000313" key="1">
    <source>
        <dbReference type="EMBL" id="GFY32187.1"/>
    </source>
</evidence>
<protein>
    <submittedName>
        <fullName evidence="1">Uncharacterized protein</fullName>
    </submittedName>
</protein>
<evidence type="ECO:0000313" key="2">
    <source>
        <dbReference type="Proteomes" id="UP000887159"/>
    </source>
</evidence>
<organism evidence="1 2">
    <name type="scientific">Trichonephila clavipes</name>
    <name type="common">Golden silk orbweaver</name>
    <name type="synonym">Nephila clavipes</name>
    <dbReference type="NCBI Taxonomy" id="2585209"/>
    <lineage>
        <taxon>Eukaryota</taxon>
        <taxon>Metazoa</taxon>
        <taxon>Ecdysozoa</taxon>
        <taxon>Arthropoda</taxon>
        <taxon>Chelicerata</taxon>
        <taxon>Arachnida</taxon>
        <taxon>Araneae</taxon>
        <taxon>Araneomorphae</taxon>
        <taxon>Entelegynae</taxon>
        <taxon>Araneoidea</taxon>
        <taxon>Nephilidae</taxon>
        <taxon>Trichonephila</taxon>
    </lineage>
</organism>
<gene>
    <name evidence="1" type="ORF">TNCV_3556951</name>
</gene>
<dbReference type="AlphaFoldDB" id="A0A8X6WCS1"/>
<proteinExistence type="predicted"/>
<dbReference type="Proteomes" id="UP000887159">
    <property type="component" value="Unassembled WGS sequence"/>
</dbReference>
<reference evidence="1" key="1">
    <citation type="submission" date="2020-08" db="EMBL/GenBank/DDBJ databases">
        <title>Multicomponent nature underlies the extraordinary mechanical properties of spider dragline silk.</title>
        <authorList>
            <person name="Kono N."/>
            <person name="Nakamura H."/>
            <person name="Mori M."/>
            <person name="Yoshida Y."/>
            <person name="Ohtoshi R."/>
            <person name="Malay A.D."/>
            <person name="Moran D.A.P."/>
            <person name="Tomita M."/>
            <person name="Numata K."/>
            <person name="Arakawa K."/>
        </authorList>
    </citation>
    <scope>NUCLEOTIDE SEQUENCE</scope>
</reference>
<dbReference type="EMBL" id="BMAU01021402">
    <property type="protein sequence ID" value="GFY32187.1"/>
    <property type="molecule type" value="Genomic_DNA"/>
</dbReference>